<accession>W4M6I9</accession>
<keyword evidence="2" id="KW-1185">Reference proteome</keyword>
<organism evidence="1 2">
    <name type="scientific">Candidatus Entotheonella gemina</name>
    <dbReference type="NCBI Taxonomy" id="1429439"/>
    <lineage>
        <taxon>Bacteria</taxon>
        <taxon>Pseudomonadati</taxon>
        <taxon>Nitrospinota/Tectimicrobiota group</taxon>
        <taxon>Candidatus Tectimicrobiota</taxon>
        <taxon>Candidatus Entotheonellia</taxon>
        <taxon>Candidatus Entotheonellales</taxon>
        <taxon>Candidatus Entotheonellaceae</taxon>
        <taxon>Candidatus Entotheonella</taxon>
    </lineage>
</organism>
<dbReference type="HOGENOM" id="CLU_174734_1_1_7"/>
<dbReference type="Proteomes" id="UP000019140">
    <property type="component" value="Unassembled WGS sequence"/>
</dbReference>
<dbReference type="EMBL" id="AZHX01000930">
    <property type="protein sequence ID" value="ETX05556.1"/>
    <property type="molecule type" value="Genomic_DNA"/>
</dbReference>
<comment type="caution">
    <text evidence="1">The sequence shown here is derived from an EMBL/GenBank/DDBJ whole genome shotgun (WGS) entry which is preliminary data.</text>
</comment>
<sequence>MSSRVKLLDAVALLEDVQVEEVLLKRGEVGAVVEVLAPDVYEVEFCDDRGRAYAFASLRAGQLLVLHNQGKENVAA</sequence>
<name>W4M6I9_9BACT</name>
<reference evidence="1 2" key="1">
    <citation type="journal article" date="2014" name="Nature">
        <title>An environmental bacterial taxon with a large and distinct metabolic repertoire.</title>
        <authorList>
            <person name="Wilson M.C."/>
            <person name="Mori T."/>
            <person name="Ruckert C."/>
            <person name="Uria A.R."/>
            <person name="Helf M.J."/>
            <person name="Takada K."/>
            <person name="Gernert C."/>
            <person name="Steffens U.A."/>
            <person name="Heycke N."/>
            <person name="Schmitt S."/>
            <person name="Rinke C."/>
            <person name="Helfrich E.J."/>
            <person name="Brachmann A.O."/>
            <person name="Gurgui C."/>
            <person name="Wakimoto T."/>
            <person name="Kracht M."/>
            <person name="Crusemann M."/>
            <person name="Hentschel U."/>
            <person name="Abe I."/>
            <person name="Matsunaga S."/>
            <person name="Kalinowski J."/>
            <person name="Takeyama H."/>
            <person name="Piel J."/>
        </authorList>
    </citation>
    <scope>NUCLEOTIDE SEQUENCE [LARGE SCALE GENOMIC DNA]</scope>
    <source>
        <strain evidence="2">TSY2</strain>
    </source>
</reference>
<proteinExistence type="predicted"/>
<protein>
    <recommendedName>
        <fullName evidence="3">DUF4926 domain-containing protein</fullName>
    </recommendedName>
</protein>
<evidence type="ECO:0008006" key="3">
    <source>
        <dbReference type="Google" id="ProtNLM"/>
    </source>
</evidence>
<evidence type="ECO:0000313" key="2">
    <source>
        <dbReference type="Proteomes" id="UP000019140"/>
    </source>
</evidence>
<gene>
    <name evidence="1" type="ORF">ETSY2_22255</name>
</gene>
<dbReference type="Pfam" id="PF16277">
    <property type="entry name" value="DUF4926"/>
    <property type="match status" value="1"/>
</dbReference>
<dbReference type="InterPro" id="IPR032568">
    <property type="entry name" value="DUF4926"/>
</dbReference>
<evidence type="ECO:0000313" key="1">
    <source>
        <dbReference type="EMBL" id="ETX05556.1"/>
    </source>
</evidence>
<dbReference type="AlphaFoldDB" id="W4M6I9"/>